<name>A0A3D3R5C6_9PLAN</name>
<evidence type="ECO:0000313" key="2">
    <source>
        <dbReference type="EMBL" id="HCO22830.1"/>
    </source>
</evidence>
<evidence type="ECO:0000256" key="1">
    <source>
        <dbReference type="SAM" id="Phobius"/>
    </source>
</evidence>
<feature type="transmembrane region" description="Helical" evidence="1">
    <location>
        <begin position="50"/>
        <end position="69"/>
    </location>
</feature>
<keyword evidence="1" id="KW-0812">Transmembrane</keyword>
<keyword evidence="1" id="KW-0472">Membrane</keyword>
<gene>
    <name evidence="2" type="ORF">DIT97_07150</name>
</gene>
<feature type="non-terminal residue" evidence="2">
    <location>
        <position position="112"/>
    </location>
</feature>
<accession>A0A3D3R5C6</accession>
<organism evidence="2 3">
    <name type="scientific">Gimesia maris</name>
    <dbReference type="NCBI Taxonomy" id="122"/>
    <lineage>
        <taxon>Bacteria</taxon>
        <taxon>Pseudomonadati</taxon>
        <taxon>Planctomycetota</taxon>
        <taxon>Planctomycetia</taxon>
        <taxon>Planctomycetales</taxon>
        <taxon>Planctomycetaceae</taxon>
        <taxon>Gimesia</taxon>
    </lineage>
</organism>
<dbReference type="EMBL" id="DQAY01000045">
    <property type="protein sequence ID" value="HCO22830.1"/>
    <property type="molecule type" value="Genomic_DNA"/>
</dbReference>
<comment type="caution">
    <text evidence="2">The sequence shown here is derived from an EMBL/GenBank/DDBJ whole genome shotgun (WGS) entry which is preliminary data.</text>
</comment>
<proteinExistence type="predicted"/>
<reference evidence="2 3" key="1">
    <citation type="journal article" date="2018" name="Nat. Biotechnol.">
        <title>A standardized bacterial taxonomy based on genome phylogeny substantially revises the tree of life.</title>
        <authorList>
            <person name="Parks D.H."/>
            <person name="Chuvochina M."/>
            <person name="Waite D.W."/>
            <person name="Rinke C."/>
            <person name="Skarshewski A."/>
            <person name="Chaumeil P.A."/>
            <person name="Hugenholtz P."/>
        </authorList>
    </citation>
    <scope>NUCLEOTIDE SEQUENCE [LARGE SCALE GENOMIC DNA]</scope>
    <source>
        <strain evidence="2">UBA9375</strain>
    </source>
</reference>
<feature type="transmembrane region" description="Helical" evidence="1">
    <location>
        <begin position="84"/>
        <end position="106"/>
    </location>
</feature>
<protein>
    <submittedName>
        <fullName evidence="2">Uncharacterized protein</fullName>
    </submittedName>
</protein>
<dbReference type="Proteomes" id="UP000263642">
    <property type="component" value="Unassembled WGS sequence"/>
</dbReference>
<sequence>MKKCRHEIRFLSARPFKTVRKQESALTLRAPRQPKATLPASLLRHSAHEYGFLIIRFILGISILVPFGFRNLHYPDVSVIRQLWLLLLHQTDVLMVVVMLPGNIVLQKFLSF</sequence>
<evidence type="ECO:0000313" key="3">
    <source>
        <dbReference type="Proteomes" id="UP000263642"/>
    </source>
</evidence>
<dbReference type="AlphaFoldDB" id="A0A3D3R5C6"/>
<keyword evidence="1" id="KW-1133">Transmembrane helix</keyword>